<organism evidence="2 3">
    <name type="scientific">Alkalihalophilus pseudofirmus</name>
    <name type="common">Bacillus pseudofirmus</name>
    <dbReference type="NCBI Taxonomy" id="79885"/>
    <lineage>
        <taxon>Bacteria</taxon>
        <taxon>Bacillati</taxon>
        <taxon>Bacillota</taxon>
        <taxon>Bacilli</taxon>
        <taxon>Bacillales</taxon>
        <taxon>Bacillaceae</taxon>
        <taxon>Alkalihalophilus</taxon>
    </lineage>
</organism>
<comment type="caution">
    <text evidence="2">The sequence shown here is derived from an EMBL/GenBank/DDBJ whole genome shotgun (WGS) entry which is preliminary data.</text>
</comment>
<reference evidence="2" key="1">
    <citation type="submission" date="2023-10" db="EMBL/GenBank/DDBJ databases">
        <title>Screening of Alkalihalophilus pseudofirmusBZ-TG-HK211 and Its Alleviation of Salt Stress on Rapeseed Growth.</title>
        <authorList>
            <person name="Zhao B."/>
            <person name="Guo T."/>
        </authorList>
    </citation>
    <scope>NUCLEOTIDE SEQUENCE</scope>
    <source>
        <strain evidence="2">BZ-TG-HK211</strain>
    </source>
</reference>
<dbReference type="InterPro" id="IPR011528">
    <property type="entry name" value="NERD"/>
</dbReference>
<proteinExistence type="predicted"/>
<evidence type="ECO:0000313" key="2">
    <source>
        <dbReference type="EMBL" id="MDV2886424.1"/>
    </source>
</evidence>
<dbReference type="Proteomes" id="UP001285636">
    <property type="component" value="Unassembled WGS sequence"/>
</dbReference>
<evidence type="ECO:0000313" key="3">
    <source>
        <dbReference type="Proteomes" id="UP001285636"/>
    </source>
</evidence>
<accession>A0AAJ2U1D5</accession>
<dbReference type="PROSITE" id="PS50965">
    <property type="entry name" value="NERD"/>
    <property type="match status" value="1"/>
</dbReference>
<dbReference type="AlphaFoldDB" id="A0AAJ2U1D5"/>
<feature type="domain" description="NERD" evidence="1">
    <location>
        <begin position="41"/>
        <end position="157"/>
    </location>
</feature>
<sequence>MIAKPRKIPIHIDKLEALLRRIPSHHPKKPQIETDLAKRKAGYKGESALDYHLSFLPLKEYIIFHDLRLQSGEYFFQIDTLILTPTYILIIEVKHLYGTLSFEPEFQQLVRTTPDAEDTFPDPIIQVQKQASQLRQFLKNHKLPDIPVETLVVITNSQSRITLSDSTTYTRKHVIRDTVLVKRIEKLSAQYTTLIFNPKLLKKATRILKNSHVPSIFEPIQFYRIELDQLLNGVHCPKCNALPMQRLHGKWVCPSCYYQSKLAHIDSLVDYVLLVSDMITNREACHFLSLKRPLASRLLKIVESSKIGSKKGTKYKLEVDILIELTKKKGID</sequence>
<dbReference type="EMBL" id="JAWJAY010000003">
    <property type="protein sequence ID" value="MDV2886424.1"/>
    <property type="molecule type" value="Genomic_DNA"/>
</dbReference>
<dbReference type="RefSeq" id="WP_323467203.1">
    <property type="nucleotide sequence ID" value="NZ_CP144224.1"/>
</dbReference>
<protein>
    <submittedName>
        <fullName evidence="2">NERD domain-containing protein</fullName>
    </submittedName>
</protein>
<dbReference type="Pfam" id="PF08378">
    <property type="entry name" value="NERD"/>
    <property type="match status" value="1"/>
</dbReference>
<gene>
    <name evidence="2" type="ORF">RYX45_14635</name>
</gene>
<evidence type="ECO:0000259" key="1">
    <source>
        <dbReference type="PROSITE" id="PS50965"/>
    </source>
</evidence>
<name>A0AAJ2U1D5_ALKPS</name>